<reference evidence="1" key="4">
    <citation type="submission" date="2025-09" db="UniProtKB">
        <authorList>
            <consortium name="Ensembl"/>
        </authorList>
    </citation>
    <scope>IDENTIFICATION</scope>
    <source>
        <strain evidence="1">C57BL/6J</strain>
    </source>
</reference>
<dbReference type="VEuPathDB" id="HostDB:ENSMUSG00000036196"/>
<protein>
    <submittedName>
        <fullName evidence="1">Solute carrier family 26, member 8</fullName>
    </submittedName>
</protein>
<dbReference type="MGI" id="MGI:2385046">
    <property type="gene designation" value="Slc26a8"/>
</dbReference>
<keyword evidence="4" id="KW-1267">Proteomics identification</keyword>
<dbReference type="Antibodypedia" id="29584">
    <property type="antibodies" value="93 antibodies from 17 providers"/>
</dbReference>
<sequence>MQTERSLQSFSNRYTQIPFVYDVKRSVYNEENFQQEHRKKGPTSGNVDIDITTFKHHVQCGLMHGLP</sequence>
<reference evidence="1 3" key="2">
    <citation type="journal article" date="2011" name="PLoS Biol.">
        <title>Modernizing reference genome assemblies.</title>
        <authorList>
            <person name="Church D.M."/>
            <person name="Schneider V.A."/>
            <person name="Graves T."/>
            <person name="Auger K."/>
            <person name="Cunningham F."/>
            <person name="Bouk N."/>
            <person name="Chen H.C."/>
            <person name="Agarwala R."/>
            <person name="McLaren W.M."/>
            <person name="Ritchie G.R."/>
            <person name="Albracht D."/>
            <person name="Kremitzki M."/>
            <person name="Rock S."/>
            <person name="Kotkiewicz H."/>
            <person name="Kremitzki C."/>
            <person name="Wollam A."/>
            <person name="Trani L."/>
            <person name="Fulton L."/>
            <person name="Fulton R."/>
            <person name="Matthews L."/>
            <person name="Whitehead S."/>
            <person name="Chow W."/>
            <person name="Torrance J."/>
            <person name="Dunn M."/>
            <person name="Harden G."/>
            <person name="Threadgold G."/>
            <person name="Wood J."/>
            <person name="Collins J."/>
            <person name="Heath P."/>
            <person name="Griffiths G."/>
            <person name="Pelan S."/>
            <person name="Grafham D."/>
            <person name="Eichler E.E."/>
            <person name="Weinstock G."/>
            <person name="Mardis E.R."/>
            <person name="Wilson R.K."/>
            <person name="Howe K."/>
            <person name="Flicek P."/>
            <person name="Hubbard T."/>
        </authorList>
    </citation>
    <scope>NUCLEOTIDE SEQUENCE [LARGE SCALE GENOMIC DNA]</scope>
    <source>
        <strain evidence="1 3">C57BL/6J</strain>
    </source>
</reference>
<dbReference type="Bgee" id="ENSMUSG00000036196">
    <property type="expression patterns" value="Expressed in spermatocyte and 88 other cell types or tissues"/>
</dbReference>
<proteinExistence type="evidence at protein level"/>
<reference evidence="1 3" key="1">
    <citation type="journal article" date="2009" name="PLoS Biol.">
        <title>Lineage-specific biology revealed by a finished genome assembly of the mouse.</title>
        <authorList>
            <consortium name="Mouse Genome Sequencing Consortium"/>
            <person name="Church D.M."/>
            <person name="Goodstadt L."/>
            <person name="Hillier L.W."/>
            <person name="Zody M.C."/>
            <person name="Goldstein S."/>
            <person name="She X."/>
            <person name="Bult C.J."/>
            <person name="Agarwala R."/>
            <person name="Cherry J.L."/>
            <person name="DiCuccio M."/>
            <person name="Hlavina W."/>
            <person name="Kapustin Y."/>
            <person name="Meric P."/>
            <person name="Maglott D."/>
            <person name="Birtle Z."/>
            <person name="Marques A.C."/>
            <person name="Graves T."/>
            <person name="Zhou S."/>
            <person name="Teague B."/>
            <person name="Potamousis K."/>
            <person name="Churas C."/>
            <person name="Place M."/>
            <person name="Herschleb J."/>
            <person name="Runnheim R."/>
            <person name="Forrest D."/>
            <person name="Amos-Landgraf J."/>
            <person name="Schwartz D.C."/>
            <person name="Cheng Z."/>
            <person name="Lindblad-Toh K."/>
            <person name="Eichler E.E."/>
            <person name="Ponting C.P."/>
        </authorList>
    </citation>
    <scope>NUCLEOTIDE SEQUENCE [LARGE SCALE GENOMIC DNA]</scope>
    <source>
        <strain evidence="1 3">C57BL/6J</strain>
    </source>
</reference>
<dbReference type="GeneTree" id="ENSGT01150000286920"/>
<gene>
    <name evidence="1 2" type="primary">Slc26a8</name>
</gene>
<dbReference type="Ensembl" id="ENSMUST00000233903.2">
    <property type="protein sequence ID" value="ENSMUSP00000156642.2"/>
    <property type="gene ID" value="ENSMUSG00000036196.17"/>
</dbReference>
<keyword evidence="3" id="KW-1185">Reference proteome</keyword>
<name>A0A3B2W7P2_MOUSE</name>
<evidence type="ECO:0000313" key="3">
    <source>
        <dbReference type="Proteomes" id="UP000000589"/>
    </source>
</evidence>
<evidence type="ECO:0007829" key="4">
    <source>
        <dbReference type="ProteomicsDB" id="A0A3B2W7P2"/>
    </source>
</evidence>
<dbReference type="ExpressionAtlas" id="A0A3B2W7P2">
    <property type="expression patterns" value="baseline and differential"/>
</dbReference>
<dbReference type="AGR" id="MGI:2385046"/>
<dbReference type="SMR" id="A0A3B2W7P2"/>
<dbReference type="AlphaFoldDB" id="A0A3B2W7P2"/>
<evidence type="ECO:0000313" key="1">
    <source>
        <dbReference type="Ensembl" id="ENSMUSP00000156642.2"/>
    </source>
</evidence>
<reference evidence="1" key="3">
    <citation type="submission" date="2025-08" db="UniProtKB">
        <authorList>
            <consortium name="Ensembl"/>
        </authorList>
    </citation>
    <scope>IDENTIFICATION</scope>
    <source>
        <strain evidence="1">C57BL/6J</strain>
    </source>
</reference>
<accession>A0A3B2W7P2</accession>
<organism evidence="1 3">
    <name type="scientific">Mus musculus</name>
    <name type="common">Mouse</name>
    <dbReference type="NCBI Taxonomy" id="10090"/>
    <lineage>
        <taxon>Eukaryota</taxon>
        <taxon>Metazoa</taxon>
        <taxon>Chordata</taxon>
        <taxon>Craniata</taxon>
        <taxon>Vertebrata</taxon>
        <taxon>Euteleostomi</taxon>
        <taxon>Mammalia</taxon>
        <taxon>Eutheria</taxon>
        <taxon>Euarchontoglires</taxon>
        <taxon>Glires</taxon>
        <taxon>Rodentia</taxon>
        <taxon>Myomorpha</taxon>
        <taxon>Muroidea</taxon>
        <taxon>Muridae</taxon>
        <taxon>Murinae</taxon>
        <taxon>Mus</taxon>
        <taxon>Mus</taxon>
    </lineage>
</organism>
<dbReference type="Proteomes" id="UP000000589">
    <property type="component" value="Chromosome 17"/>
</dbReference>
<evidence type="ECO:0000313" key="2">
    <source>
        <dbReference type="MGI" id="MGI:2385046"/>
    </source>
</evidence>